<dbReference type="EMBL" id="MZ868726">
    <property type="protein sequence ID" value="UAW09886.1"/>
    <property type="molecule type" value="Genomic_DNA"/>
</dbReference>
<accession>A0AAE9BRC4</accession>
<evidence type="ECO:0000313" key="1">
    <source>
        <dbReference type="EMBL" id="UAW09886.1"/>
    </source>
</evidence>
<reference evidence="1 2" key="1">
    <citation type="submission" date="2021-08" db="EMBL/GenBank/DDBJ databases">
        <authorList>
            <person name="Shneider M.M."/>
            <person name="Timoshina O.Y."/>
            <person name="Popova A.V."/>
            <person name="Mikhailova Y.V."/>
            <person name="Yanushevich Y.G."/>
            <person name="Shelenkov A.A."/>
            <person name="Miroshnikov K.A."/>
        </authorList>
    </citation>
    <scope>NUCLEOTIDE SEQUENCE [LARGE SCALE GENOMIC DNA]</scope>
</reference>
<gene>
    <name evidence="1" type="ORF">APK77_20</name>
</gene>
<sequence>MIMNRFKAGDQVRCCNSFGCVNST</sequence>
<proteinExistence type="predicted"/>
<keyword evidence="2" id="KW-1185">Reference proteome</keyword>
<organism evidence="1 2">
    <name type="scientific">Acinetobacter phage APK77</name>
    <dbReference type="NCBI Taxonomy" id="2873389"/>
    <lineage>
        <taxon>Viruses</taxon>
        <taxon>Duplodnaviria</taxon>
        <taxon>Heunggongvirae</taxon>
        <taxon>Uroviricota</taxon>
        <taxon>Caudoviricetes</taxon>
        <taxon>Autographivirales</taxon>
        <taxon>Autoscriptoviridae</taxon>
        <taxon>Beijerinckvirinae</taxon>
        <taxon>Friunavirus</taxon>
        <taxon>Friunavirus APK77</taxon>
    </lineage>
</organism>
<dbReference type="Proteomes" id="UP000828012">
    <property type="component" value="Segment"/>
</dbReference>
<name>A0AAE9BRC4_9CAUD</name>
<evidence type="ECO:0000313" key="2">
    <source>
        <dbReference type="Proteomes" id="UP000828012"/>
    </source>
</evidence>
<protein>
    <submittedName>
        <fullName evidence="1">Uncharacterized protein</fullName>
    </submittedName>
</protein>